<sequence>MKHLSIDTRTRRTSISCASRWIGDPTERRDFNEYQVSSIEDLIENISVVREEKVGVDGFIFYRDSGWVDVTVDDLLYISIPNYEQLLAKAYAKLHGD</sequence>
<dbReference type="SUPFAM" id="SSF54001">
    <property type="entry name" value="Cysteine proteinases"/>
    <property type="match status" value="1"/>
</dbReference>
<dbReference type="AlphaFoldDB" id="A0A8H3DY02"/>
<name>A0A8H3DY02_9AGAM</name>
<gene>
    <name evidence="1" type="ORF">RDB_LOCUS57089</name>
</gene>
<evidence type="ECO:0000313" key="1">
    <source>
        <dbReference type="EMBL" id="CAE7122540.1"/>
    </source>
</evidence>
<organism evidence="1 2">
    <name type="scientific">Rhizoctonia solani</name>
    <dbReference type="NCBI Taxonomy" id="456999"/>
    <lineage>
        <taxon>Eukaryota</taxon>
        <taxon>Fungi</taxon>
        <taxon>Dikarya</taxon>
        <taxon>Basidiomycota</taxon>
        <taxon>Agaricomycotina</taxon>
        <taxon>Agaricomycetes</taxon>
        <taxon>Cantharellales</taxon>
        <taxon>Ceratobasidiaceae</taxon>
        <taxon>Rhizoctonia</taxon>
    </lineage>
</organism>
<protein>
    <submittedName>
        <fullName evidence="1">Uncharacterized protein</fullName>
    </submittedName>
</protein>
<proteinExistence type="predicted"/>
<dbReference type="Proteomes" id="UP000663827">
    <property type="component" value="Unassembled WGS sequence"/>
</dbReference>
<dbReference type="EMBL" id="CAJNJQ010001141">
    <property type="protein sequence ID" value="CAE7122540.1"/>
    <property type="molecule type" value="Genomic_DNA"/>
</dbReference>
<accession>A0A8H3DY02</accession>
<reference evidence="1" key="1">
    <citation type="submission" date="2021-01" db="EMBL/GenBank/DDBJ databases">
        <authorList>
            <person name="Kaushik A."/>
        </authorList>
    </citation>
    <scope>NUCLEOTIDE SEQUENCE</scope>
    <source>
        <strain evidence="1">AG5</strain>
    </source>
</reference>
<comment type="caution">
    <text evidence="1">The sequence shown here is derived from an EMBL/GenBank/DDBJ whole genome shotgun (WGS) entry which is preliminary data.</text>
</comment>
<dbReference type="InterPro" id="IPR038765">
    <property type="entry name" value="Papain-like_cys_pep_sf"/>
</dbReference>
<evidence type="ECO:0000313" key="2">
    <source>
        <dbReference type="Proteomes" id="UP000663827"/>
    </source>
</evidence>